<protein>
    <submittedName>
        <fullName evidence="8">GPI-anchored serine rich tenascin-like glycoprotein</fullName>
    </submittedName>
</protein>
<evidence type="ECO:0000256" key="4">
    <source>
        <dbReference type="PROSITE-ProRule" id="PRU00076"/>
    </source>
</evidence>
<dbReference type="STRING" id="74557.A0A1V9ZY60"/>
<comment type="caution">
    <text evidence="4">Lacks conserved residue(s) required for the propagation of feature annotation.</text>
</comment>
<feature type="compositionally biased region" description="Polar residues" evidence="5">
    <location>
        <begin position="195"/>
        <end position="205"/>
    </location>
</feature>
<feature type="domain" description="EGF-like" evidence="7">
    <location>
        <begin position="260"/>
        <end position="306"/>
    </location>
</feature>
<evidence type="ECO:0000313" key="8">
    <source>
        <dbReference type="EMBL" id="OQS02730.1"/>
    </source>
</evidence>
<evidence type="ECO:0000313" key="9">
    <source>
        <dbReference type="Proteomes" id="UP000243217"/>
    </source>
</evidence>
<sequence length="861" mass="88101">MKVLSLMTVAVTLAAAATTKKPVPTLNRSNGVCLTDADCKPFPGTVCVQIVSGDYSQGKCTPNYGTRPVCRGGQAGLCPSYQDASLGYVNTQCVLVNKASQAATDTDAVVPVSKANSTTKATSGSGSADTAATTAPTKVTKTVAPTAAARFLAVAANATVAPAKNVTTKTTAPPVSASSSGSAATTSGSGSAVAQTRTPVKSQPCPTDDSLVLADPGCWFNTDFQNTTITVQYKCVDYNMCLSQSAYSQAASSASEAYCRPKGCVTGEQSLCNNRGTCQANSIRNQMLPSVYSCRCYAGYTGTMCEKTDSTADCDVDCGLGGACVDNMCSCYNGYLGKNIRCDKCTSNVACENSNKCNLDTGKCSCTNGYNGPTCGGKLDICAGVKCSGGGYTHSTGSSCQCLCPRCQAGSSCETCGGLNGTDCSTCSASATFSGSNQVSISIGLGLLMLQVATMQILRSLLLLAGLAAAAVPTRNKASGKCDTDADCKAYPGTVCIIVNNGDYTTGKCTPNYGTRPVCRGGQSGLCPQYQTTTVGYLNAQCVLVDKAAQAEATADPTAVRRLAVNATTTGSSGNDTSGSLMDITPVKSQVCPSDTSISLSDPNCWFTTTFKGKSLTVQYKCIAYDMCLTQSAWAKGTWQEQQAYCHPKNCATGTQQLCNNQGTCQGNDAFNPMAPTGYSCRCYAGFSGKYCQTSTGSKECDVDCGLGGACINRQCVCYNGYLGKDPRCLKCTSNEACENSATCNAVSGQCDCKPGFTGPTCGGKLTTCAGFKCSHGGYLGSASGVCKCLCPSCPAGTACIQCGGKNGTDCSTCPASGSSSGSSLNETSSTNGTTNVTSNNGILSISFMALAISTLLVMAL</sequence>
<dbReference type="Proteomes" id="UP000243217">
    <property type="component" value="Unassembled WGS sequence"/>
</dbReference>
<dbReference type="PROSITE" id="PS00022">
    <property type="entry name" value="EGF_1"/>
    <property type="match status" value="4"/>
</dbReference>
<dbReference type="SMART" id="SM00181">
    <property type="entry name" value="EGF"/>
    <property type="match status" value="6"/>
</dbReference>
<feature type="domain" description="EGF-like" evidence="7">
    <location>
        <begin position="730"/>
        <end position="763"/>
    </location>
</feature>
<dbReference type="PRINTS" id="PR00011">
    <property type="entry name" value="EGFLAMININ"/>
</dbReference>
<keyword evidence="2" id="KW-0677">Repeat</keyword>
<dbReference type="Gene3D" id="2.10.25.10">
    <property type="entry name" value="Laminin"/>
    <property type="match status" value="4"/>
</dbReference>
<proteinExistence type="predicted"/>
<keyword evidence="3 4" id="KW-1015">Disulfide bond</keyword>
<feature type="signal peptide" evidence="6">
    <location>
        <begin position="1"/>
        <end position="16"/>
    </location>
</feature>
<evidence type="ECO:0000256" key="1">
    <source>
        <dbReference type="ARBA" id="ARBA00022536"/>
    </source>
</evidence>
<dbReference type="EMBL" id="JNBS01001087">
    <property type="protein sequence ID" value="OQS02730.1"/>
    <property type="molecule type" value="Genomic_DNA"/>
</dbReference>
<feature type="disulfide bond" evidence="4">
    <location>
        <begin position="683"/>
        <end position="692"/>
    </location>
</feature>
<keyword evidence="9" id="KW-1185">Reference proteome</keyword>
<name>A0A1V9ZY60_9STRA</name>
<evidence type="ECO:0000256" key="2">
    <source>
        <dbReference type="ARBA" id="ARBA00022737"/>
    </source>
</evidence>
<dbReference type="InterPro" id="IPR000742">
    <property type="entry name" value="EGF"/>
</dbReference>
<organism evidence="8 9">
    <name type="scientific">Thraustotheca clavata</name>
    <dbReference type="NCBI Taxonomy" id="74557"/>
    <lineage>
        <taxon>Eukaryota</taxon>
        <taxon>Sar</taxon>
        <taxon>Stramenopiles</taxon>
        <taxon>Oomycota</taxon>
        <taxon>Saprolegniomycetes</taxon>
        <taxon>Saprolegniales</taxon>
        <taxon>Achlyaceae</taxon>
        <taxon>Thraustotheca</taxon>
    </lineage>
</organism>
<dbReference type="PANTHER" id="PTHR24049">
    <property type="entry name" value="CRUMBS FAMILY MEMBER"/>
    <property type="match status" value="1"/>
</dbReference>
<keyword evidence="1 4" id="KW-0245">EGF-like domain</keyword>
<dbReference type="SUPFAM" id="SSF57196">
    <property type="entry name" value="EGF/Laminin"/>
    <property type="match status" value="2"/>
</dbReference>
<dbReference type="OrthoDB" id="127422at2759"/>
<keyword evidence="6" id="KW-0732">Signal</keyword>
<feature type="region of interest" description="Disordered" evidence="5">
    <location>
        <begin position="167"/>
        <end position="206"/>
    </location>
</feature>
<feature type="domain" description="EGF-like" evidence="7">
    <location>
        <begin position="647"/>
        <end position="693"/>
    </location>
</feature>
<reference evidence="8 9" key="1">
    <citation type="journal article" date="2014" name="Genome Biol. Evol.">
        <title>The secreted proteins of Achlya hypogyna and Thraustotheca clavata identify the ancestral oomycete secretome and reveal gene acquisitions by horizontal gene transfer.</title>
        <authorList>
            <person name="Misner I."/>
            <person name="Blouin N."/>
            <person name="Leonard G."/>
            <person name="Richards T.A."/>
            <person name="Lane C.E."/>
        </authorList>
    </citation>
    <scope>NUCLEOTIDE SEQUENCE [LARGE SCALE GENOMIC DNA]</scope>
    <source>
        <strain evidence="8 9">ATCC 34112</strain>
    </source>
</reference>
<feature type="region of interest" description="Disordered" evidence="5">
    <location>
        <begin position="114"/>
        <end position="135"/>
    </location>
</feature>
<comment type="caution">
    <text evidence="8">The sequence shown here is derived from an EMBL/GenBank/DDBJ whole genome shotgun (WGS) entry which is preliminary data.</text>
</comment>
<gene>
    <name evidence="8" type="ORF">THRCLA_04931</name>
</gene>
<evidence type="ECO:0000256" key="6">
    <source>
        <dbReference type="SAM" id="SignalP"/>
    </source>
</evidence>
<dbReference type="AlphaFoldDB" id="A0A1V9ZY60"/>
<dbReference type="PROSITE" id="PS50026">
    <property type="entry name" value="EGF_3"/>
    <property type="match status" value="3"/>
</dbReference>
<dbReference type="PROSITE" id="PS01186">
    <property type="entry name" value="EGF_2"/>
    <property type="match status" value="4"/>
</dbReference>
<feature type="chain" id="PRO_5012867868" evidence="6">
    <location>
        <begin position="17"/>
        <end position="861"/>
    </location>
</feature>
<dbReference type="InterPro" id="IPR051022">
    <property type="entry name" value="Notch_Cell-Fate_Det"/>
</dbReference>
<feature type="disulfide bond" evidence="4">
    <location>
        <begin position="753"/>
        <end position="762"/>
    </location>
</feature>
<evidence type="ECO:0000259" key="7">
    <source>
        <dbReference type="PROSITE" id="PS50026"/>
    </source>
</evidence>
<evidence type="ECO:0000256" key="3">
    <source>
        <dbReference type="ARBA" id="ARBA00023157"/>
    </source>
</evidence>
<accession>A0A1V9ZY60</accession>
<feature type="compositionally biased region" description="Low complexity" evidence="5">
    <location>
        <begin position="167"/>
        <end position="194"/>
    </location>
</feature>
<feature type="disulfide bond" evidence="4">
    <location>
        <begin position="296"/>
        <end position="305"/>
    </location>
</feature>
<evidence type="ECO:0000256" key="5">
    <source>
        <dbReference type="SAM" id="MobiDB-lite"/>
    </source>
</evidence>